<reference evidence="8 9" key="1">
    <citation type="submission" date="2018-11" db="EMBL/GenBank/DDBJ databases">
        <title>Genomic Encyclopedia of Type Strains, Phase IV (KMG-IV): sequencing the most valuable type-strain genomes for metagenomic binning, comparative biology and taxonomic classification.</title>
        <authorList>
            <person name="Goeker M."/>
        </authorList>
    </citation>
    <scope>NUCLEOTIDE SEQUENCE [LARGE SCALE GENOMIC DNA]</scope>
    <source>
        <strain evidence="8 9">DSM 29158</strain>
    </source>
</reference>
<dbReference type="PANTHER" id="PTHR32432:SF4">
    <property type="entry name" value="CELL DIVISION PROTEIN FTSA"/>
    <property type="match status" value="1"/>
</dbReference>
<organism evidence="8 9">
    <name type="scientific">Abyssicoccus albus</name>
    <dbReference type="NCBI Taxonomy" id="1817405"/>
    <lineage>
        <taxon>Bacteria</taxon>
        <taxon>Bacillati</taxon>
        <taxon>Bacillota</taxon>
        <taxon>Bacilli</taxon>
        <taxon>Bacillales</taxon>
        <taxon>Abyssicoccaceae</taxon>
    </lineage>
</organism>
<feature type="region of interest" description="Disordered" evidence="6">
    <location>
        <begin position="416"/>
        <end position="491"/>
    </location>
</feature>
<keyword evidence="4 5" id="KW-0131">Cell cycle</keyword>
<evidence type="ECO:0000256" key="5">
    <source>
        <dbReference type="HAMAP-Rule" id="MF_02033"/>
    </source>
</evidence>
<dbReference type="GO" id="GO:0032153">
    <property type="term" value="C:cell division site"/>
    <property type="evidence" value="ECO:0007669"/>
    <property type="project" value="UniProtKB-UniRule"/>
</dbReference>
<dbReference type="InterPro" id="IPR050696">
    <property type="entry name" value="FtsA/MreB"/>
</dbReference>
<dbReference type="EMBL" id="RKRK01000002">
    <property type="protein sequence ID" value="RPF57793.1"/>
    <property type="molecule type" value="Genomic_DNA"/>
</dbReference>
<dbReference type="HAMAP" id="MF_02033">
    <property type="entry name" value="FtsA"/>
    <property type="match status" value="1"/>
</dbReference>
<dbReference type="InterPro" id="IPR020823">
    <property type="entry name" value="Cell_div_FtsA"/>
</dbReference>
<feature type="compositionally biased region" description="Polar residues" evidence="6">
    <location>
        <begin position="450"/>
        <end position="459"/>
    </location>
</feature>
<proteinExistence type="inferred from homology"/>
<dbReference type="OrthoDB" id="9768127at2"/>
<evidence type="ECO:0000256" key="3">
    <source>
        <dbReference type="ARBA" id="ARBA00023136"/>
    </source>
</evidence>
<gene>
    <name evidence="5" type="primary">ftsA</name>
    <name evidence="8" type="ORF">EDD62_0428</name>
</gene>
<dbReference type="SMART" id="SM00842">
    <property type="entry name" value="FtsA"/>
    <property type="match status" value="1"/>
</dbReference>
<dbReference type="NCBIfam" id="TIGR01174">
    <property type="entry name" value="ftsA"/>
    <property type="match status" value="1"/>
</dbReference>
<dbReference type="GO" id="GO:0043093">
    <property type="term" value="P:FtsZ-dependent cytokinesis"/>
    <property type="evidence" value="ECO:0007669"/>
    <property type="project" value="UniProtKB-UniRule"/>
</dbReference>
<evidence type="ECO:0000256" key="6">
    <source>
        <dbReference type="SAM" id="MobiDB-lite"/>
    </source>
</evidence>
<evidence type="ECO:0000259" key="7">
    <source>
        <dbReference type="SMART" id="SM00842"/>
    </source>
</evidence>
<evidence type="ECO:0000256" key="4">
    <source>
        <dbReference type="ARBA" id="ARBA00023306"/>
    </source>
</evidence>
<dbReference type="InterPro" id="IPR043129">
    <property type="entry name" value="ATPase_NBD"/>
</dbReference>
<dbReference type="Pfam" id="PF14450">
    <property type="entry name" value="FtsA"/>
    <property type="match status" value="1"/>
</dbReference>
<dbReference type="InterPro" id="IPR003494">
    <property type="entry name" value="SHS2_FtsA"/>
</dbReference>
<keyword evidence="9" id="KW-1185">Reference proteome</keyword>
<comment type="caution">
    <text evidence="8">The sequence shown here is derived from an EMBL/GenBank/DDBJ whole genome shotgun (WGS) entry which is preliminary data.</text>
</comment>
<evidence type="ECO:0000313" key="9">
    <source>
        <dbReference type="Proteomes" id="UP000277108"/>
    </source>
</evidence>
<dbReference type="AlphaFoldDB" id="A0A3N5BJI8"/>
<evidence type="ECO:0000256" key="1">
    <source>
        <dbReference type="ARBA" id="ARBA00022475"/>
    </source>
</evidence>
<feature type="domain" description="SHS2" evidence="7">
    <location>
        <begin position="6"/>
        <end position="196"/>
    </location>
</feature>
<sequence length="491" mass="55556">MNEHYYVGLDIGSASIKVVVGEKFKDGVNIIGTGETYTDSIEKGAIVDFESAKTAIKDTLKKASIASGVNITEIFVTVPYTLSESYEVDEMLQFDGQETELKGEDIEELFDRVTEQVMEMDDVEVIGIEPLVFNVDDIHEVDDPKEIIATQFVELKARAIGVKKSLLINLLKCVDQCDVEVLDVYSSAITLKNILTDAEKELGSLVIDIGRDITELNYYQRGVLVASDVVYKGGQNITNDIMHAFELSYDEAERVKSQHGNAFYPNANDTDIIFSTDTNGDEVEFTEQDLSDVIEARTEEILLEVLDLLQKHKIMHVNGGFVLTGGTTNVLGIKELMQDIVSEKVRIHVPNHMGARKPQFSRVISLISSSIYFDELLEYVKIEYHNDLEDGKEIVPANEEQPTKKSGFFDSFKSKKKESNDIVEEQPQDKDEQFSDEFVSTHRDEDIQHNVDSNEQTRQNNDHSNNETVEQNDEERKEESKLQKFMKSLFE</sequence>
<comment type="subunit">
    <text evidence="5">Self-interacts. Interacts with FtsZ.</text>
</comment>
<dbReference type="GO" id="GO:0009898">
    <property type="term" value="C:cytoplasmic side of plasma membrane"/>
    <property type="evidence" value="ECO:0007669"/>
    <property type="project" value="UniProtKB-UniRule"/>
</dbReference>
<feature type="compositionally biased region" description="Basic and acidic residues" evidence="6">
    <location>
        <begin position="427"/>
        <end position="449"/>
    </location>
</feature>
<comment type="function">
    <text evidence="5">Cell division protein that is involved in the assembly of the Z ring. May serve as a membrane anchor for the Z ring.</text>
</comment>
<dbReference type="PIRSF" id="PIRSF003101">
    <property type="entry name" value="FtsA"/>
    <property type="match status" value="1"/>
</dbReference>
<protein>
    <recommendedName>
        <fullName evidence="5">Cell division protein FtsA</fullName>
    </recommendedName>
</protein>
<dbReference type="Gene3D" id="3.30.420.40">
    <property type="match status" value="2"/>
</dbReference>
<keyword evidence="1 5" id="KW-1003">Cell membrane</keyword>
<comment type="similarity">
    <text evidence="5">Belongs to the FtsA/MreB family.</text>
</comment>
<keyword evidence="3 5" id="KW-0472">Membrane</keyword>
<dbReference type="Proteomes" id="UP000277108">
    <property type="component" value="Unassembled WGS sequence"/>
</dbReference>
<accession>A0A3N5BJI8</accession>
<keyword evidence="2 5" id="KW-0132">Cell division</keyword>
<dbReference type="SUPFAM" id="SSF53067">
    <property type="entry name" value="Actin-like ATPase domain"/>
    <property type="match status" value="2"/>
</dbReference>
<name>A0A3N5BJI8_9BACL</name>
<evidence type="ECO:0000256" key="2">
    <source>
        <dbReference type="ARBA" id="ARBA00022618"/>
    </source>
</evidence>
<evidence type="ECO:0000313" key="8">
    <source>
        <dbReference type="EMBL" id="RPF57793.1"/>
    </source>
</evidence>
<dbReference type="RefSeq" id="WP_123807353.1">
    <property type="nucleotide sequence ID" value="NZ_RKRK01000002.1"/>
</dbReference>
<comment type="subcellular location">
    <subcellularLocation>
        <location evidence="5">Cell membrane</location>
        <topology evidence="5">Peripheral membrane protein</topology>
        <orientation evidence="5">Cytoplasmic side</orientation>
    </subcellularLocation>
    <text evidence="5">Localizes to the Z ring in an FtsZ-dependent manner. Targeted to the membrane through a conserved C-terminal amphipathic helix.</text>
</comment>
<dbReference type="PANTHER" id="PTHR32432">
    <property type="entry name" value="CELL DIVISION PROTEIN FTSA-RELATED"/>
    <property type="match status" value="1"/>
</dbReference>